<evidence type="ECO:0000259" key="1">
    <source>
        <dbReference type="Pfam" id="PF13843"/>
    </source>
</evidence>
<protein>
    <submittedName>
        <fullName evidence="3">DDE_Tnp_1_7 domain-containing protein</fullName>
    </submittedName>
</protein>
<dbReference type="AlphaFoldDB" id="A0A0N5BL80"/>
<feature type="domain" description="PiggyBac transposable element-derived protein" evidence="1">
    <location>
        <begin position="5"/>
        <end position="249"/>
    </location>
</feature>
<dbReference type="InterPro" id="IPR029526">
    <property type="entry name" value="PGBD"/>
</dbReference>
<dbReference type="PANTHER" id="PTHR46599">
    <property type="entry name" value="PIGGYBAC TRANSPOSABLE ELEMENT-DERIVED PROTEIN 4"/>
    <property type="match status" value="1"/>
</dbReference>
<proteinExistence type="predicted"/>
<dbReference type="Proteomes" id="UP000046392">
    <property type="component" value="Unplaced"/>
</dbReference>
<evidence type="ECO:0000313" key="2">
    <source>
        <dbReference type="Proteomes" id="UP000046392"/>
    </source>
</evidence>
<dbReference type="STRING" id="174720.A0A0N5BL80"/>
<keyword evidence="2" id="KW-1185">Reference proteome</keyword>
<dbReference type="Pfam" id="PF13843">
    <property type="entry name" value="DDE_Tnp_1_7"/>
    <property type="match status" value="1"/>
</dbReference>
<reference evidence="3" key="1">
    <citation type="submission" date="2017-02" db="UniProtKB">
        <authorList>
            <consortium name="WormBaseParasite"/>
        </authorList>
    </citation>
    <scope>IDENTIFICATION</scope>
</reference>
<evidence type="ECO:0000313" key="3">
    <source>
        <dbReference type="WBParaSite" id="SPAL_0000668100.1"/>
    </source>
</evidence>
<sequence>GVFQEIRKFSNLLKYSNDTTYKLYNPSKNLSVDEAMLNFRRFVSYRQYIANKKHAHRIKMYSLCEPTGLVLCLDFYMGHSKMNFEYAEIGHSGTVVFELLENYLYEGRSVFIDNYYSSIVLAQILYQKKTFVTGTIRKNRKGVKDLFNEIKLSPGQKFTKTIEGMVEICYWNDKKDIYILSTEFPSHFADSKNSRGTVSKKPLSVSSYNSFMGGVDASDQKICYYTPERKTYDCSKKIIFRIIDYMMINLYLMYSNYNSSEKLSLLEFRKRVVERLLE</sequence>
<accession>A0A0N5BL80</accession>
<organism evidence="2 3">
    <name type="scientific">Strongyloides papillosus</name>
    <name type="common">Intestinal threadworm</name>
    <dbReference type="NCBI Taxonomy" id="174720"/>
    <lineage>
        <taxon>Eukaryota</taxon>
        <taxon>Metazoa</taxon>
        <taxon>Ecdysozoa</taxon>
        <taxon>Nematoda</taxon>
        <taxon>Chromadorea</taxon>
        <taxon>Rhabditida</taxon>
        <taxon>Tylenchina</taxon>
        <taxon>Panagrolaimomorpha</taxon>
        <taxon>Strongyloidoidea</taxon>
        <taxon>Strongyloididae</taxon>
        <taxon>Strongyloides</taxon>
    </lineage>
</organism>
<dbReference type="WBParaSite" id="SPAL_0000668100.1">
    <property type="protein sequence ID" value="SPAL_0000668100.1"/>
    <property type="gene ID" value="SPAL_0000668100"/>
</dbReference>
<dbReference type="PANTHER" id="PTHR46599:SF3">
    <property type="entry name" value="PIGGYBAC TRANSPOSABLE ELEMENT-DERIVED PROTEIN 4"/>
    <property type="match status" value="1"/>
</dbReference>
<name>A0A0N5BL80_STREA</name>